<name>A0A143PPC6_LUTPR</name>
<dbReference type="GO" id="GO:0006355">
    <property type="term" value="P:regulation of DNA-templated transcription"/>
    <property type="evidence" value="ECO:0007669"/>
    <property type="project" value="InterPro"/>
</dbReference>
<dbReference type="Gene3D" id="1.10.8.60">
    <property type="match status" value="1"/>
</dbReference>
<dbReference type="EMBL" id="CP015136">
    <property type="protein sequence ID" value="AMY10216.1"/>
    <property type="molecule type" value="Genomic_DNA"/>
</dbReference>
<dbReference type="AlphaFoldDB" id="A0A143PPC6"/>
<protein>
    <submittedName>
        <fullName evidence="6">Transcriptional regulatory protein ZraR</fullName>
    </submittedName>
</protein>
<dbReference type="PROSITE" id="PS00675">
    <property type="entry name" value="SIGMA54_INTERACT_1"/>
    <property type="match status" value="1"/>
</dbReference>
<keyword evidence="1" id="KW-0547">Nucleotide-binding</keyword>
<dbReference type="PANTHER" id="PTHR32071:SF117">
    <property type="entry name" value="PTS-DEPENDENT DIHYDROXYACETONE KINASE OPERON REGULATORY PROTEIN-RELATED"/>
    <property type="match status" value="1"/>
</dbReference>
<organism evidence="6 7">
    <name type="scientific">Luteitalea pratensis</name>
    <dbReference type="NCBI Taxonomy" id="1855912"/>
    <lineage>
        <taxon>Bacteria</taxon>
        <taxon>Pseudomonadati</taxon>
        <taxon>Acidobacteriota</taxon>
        <taxon>Vicinamibacteria</taxon>
        <taxon>Vicinamibacterales</taxon>
        <taxon>Vicinamibacteraceae</taxon>
        <taxon>Luteitalea</taxon>
    </lineage>
</organism>
<dbReference type="OrthoDB" id="9810703at2"/>
<dbReference type="SMART" id="SM00382">
    <property type="entry name" value="AAA"/>
    <property type="match status" value="1"/>
</dbReference>
<accession>A0A143PPC6</accession>
<dbReference type="PATRIC" id="fig|1813736.3.peg.3655"/>
<dbReference type="PROSITE" id="PS50045">
    <property type="entry name" value="SIGMA54_INTERACT_4"/>
    <property type="match status" value="1"/>
</dbReference>
<dbReference type="Pfam" id="PF25601">
    <property type="entry name" value="AAA_lid_14"/>
    <property type="match status" value="1"/>
</dbReference>
<dbReference type="Proteomes" id="UP000076079">
    <property type="component" value="Chromosome"/>
</dbReference>
<evidence type="ECO:0000313" key="6">
    <source>
        <dbReference type="EMBL" id="AMY10216.1"/>
    </source>
</evidence>
<dbReference type="GO" id="GO:0005524">
    <property type="term" value="F:ATP binding"/>
    <property type="evidence" value="ECO:0007669"/>
    <property type="project" value="UniProtKB-KW"/>
</dbReference>
<keyword evidence="7" id="KW-1185">Reference proteome</keyword>
<evidence type="ECO:0000313" key="7">
    <source>
        <dbReference type="Proteomes" id="UP000076079"/>
    </source>
</evidence>
<keyword evidence="2" id="KW-0067">ATP-binding</keyword>
<proteinExistence type="predicted"/>
<dbReference type="KEGG" id="abac:LuPra_03446"/>
<dbReference type="InterPro" id="IPR025662">
    <property type="entry name" value="Sigma_54_int_dom_ATP-bd_1"/>
</dbReference>
<dbReference type="SUPFAM" id="SSF52540">
    <property type="entry name" value="P-loop containing nucleoside triphosphate hydrolases"/>
    <property type="match status" value="1"/>
</dbReference>
<feature type="region of interest" description="Disordered" evidence="4">
    <location>
        <begin position="434"/>
        <end position="483"/>
    </location>
</feature>
<dbReference type="GO" id="GO:0003677">
    <property type="term" value="F:DNA binding"/>
    <property type="evidence" value="ECO:0007669"/>
    <property type="project" value="UniProtKB-KW"/>
</dbReference>
<evidence type="ECO:0000256" key="1">
    <source>
        <dbReference type="ARBA" id="ARBA00022741"/>
    </source>
</evidence>
<evidence type="ECO:0000256" key="3">
    <source>
        <dbReference type="ARBA" id="ARBA00023125"/>
    </source>
</evidence>
<dbReference type="CDD" id="cd00009">
    <property type="entry name" value="AAA"/>
    <property type="match status" value="1"/>
</dbReference>
<dbReference type="RefSeq" id="WP_110171877.1">
    <property type="nucleotide sequence ID" value="NZ_CP015136.1"/>
</dbReference>
<keyword evidence="3" id="KW-0238">DNA-binding</keyword>
<reference evidence="6 7" key="1">
    <citation type="journal article" date="2016" name="Genome Announc.">
        <title>First Complete Genome Sequence of a Subdivision 6 Acidobacterium Strain.</title>
        <authorList>
            <person name="Huang S."/>
            <person name="Vieira S."/>
            <person name="Bunk B."/>
            <person name="Riedel T."/>
            <person name="Sproer C."/>
            <person name="Overmann J."/>
        </authorList>
    </citation>
    <scope>NUCLEOTIDE SEQUENCE [LARGE SCALE GENOMIC DNA]</scope>
    <source>
        <strain evidence="7">DSM 100886 HEG_-6_39</strain>
    </source>
</reference>
<dbReference type="FunFam" id="3.40.50.300:FF:000006">
    <property type="entry name" value="DNA-binding transcriptional regulator NtrC"/>
    <property type="match status" value="1"/>
</dbReference>
<sequence>MTDRAPSMPALRADLSSSLTRFLQQAIVILRAETQAREGLERLMAQAFGLGHPTLHLAGEPLDLGHGRAVVPGGSETLRLTATGGPDELAAASPAVGVLQALEPLLRDLERKADTRHVLRAMSLNQGDLVGTTPVMRQLHERIARAAGKNFIVLIQGESGSGKELVARRVHALSDRADGPFVPLNCAAIVESLLEAELFGIEERTATGVRGRRGKFELADRGTLFLDEVSDLSSSAQAKLLRVIQDPTVERVGGHGSRRVDVRIVVATNRPLEALSRSGEFRRDLFYRLNAIEIAVPPLRARRDDIPYLVEAILQRSSGGQPYRLSGNAIEALMVYEWPGNVRELERVIERAITLAQSHVIDVPDLPEVVTGRYREAFVPSDCGDDSMRGWGSRYARYVLRQAGGNKREACRILGISYHTLCAFLAYTGPRRDLRRGRGTSSSAQPPAAITGAGTPSTYEPRRPEGGRPAIVLHEGPAARLDT</sequence>
<dbReference type="Pfam" id="PF00158">
    <property type="entry name" value="Sigma54_activat"/>
    <property type="match status" value="1"/>
</dbReference>
<gene>
    <name evidence="6" type="primary">zraR_12</name>
    <name evidence="6" type="ORF">LuPra_03446</name>
</gene>
<dbReference type="InterPro" id="IPR003593">
    <property type="entry name" value="AAA+_ATPase"/>
</dbReference>
<evidence type="ECO:0000256" key="2">
    <source>
        <dbReference type="ARBA" id="ARBA00022840"/>
    </source>
</evidence>
<reference evidence="7" key="2">
    <citation type="submission" date="2016-04" db="EMBL/GenBank/DDBJ databases">
        <title>First Complete Genome Sequence of a Subdivision 6 Acidobacterium.</title>
        <authorList>
            <person name="Huang S."/>
            <person name="Vieira S."/>
            <person name="Bunk B."/>
            <person name="Riedel T."/>
            <person name="Sproeer C."/>
            <person name="Overmann J."/>
        </authorList>
    </citation>
    <scope>NUCLEOTIDE SEQUENCE [LARGE SCALE GENOMIC DNA]</scope>
    <source>
        <strain evidence="7">DSM 100886 HEG_-6_39</strain>
    </source>
</reference>
<dbReference type="InterPro" id="IPR027417">
    <property type="entry name" value="P-loop_NTPase"/>
</dbReference>
<dbReference type="InterPro" id="IPR002078">
    <property type="entry name" value="Sigma_54_int"/>
</dbReference>
<evidence type="ECO:0000256" key="4">
    <source>
        <dbReference type="SAM" id="MobiDB-lite"/>
    </source>
</evidence>
<dbReference type="STRING" id="1855912.LuPra_03446"/>
<dbReference type="PANTHER" id="PTHR32071">
    <property type="entry name" value="TRANSCRIPTIONAL REGULATORY PROTEIN"/>
    <property type="match status" value="1"/>
</dbReference>
<feature type="domain" description="Sigma-54 factor interaction" evidence="5">
    <location>
        <begin position="129"/>
        <end position="354"/>
    </location>
</feature>
<dbReference type="Gene3D" id="3.40.50.300">
    <property type="entry name" value="P-loop containing nucleotide triphosphate hydrolases"/>
    <property type="match status" value="1"/>
</dbReference>
<dbReference type="InterPro" id="IPR058031">
    <property type="entry name" value="AAA_lid_NorR"/>
</dbReference>
<evidence type="ECO:0000259" key="5">
    <source>
        <dbReference type="PROSITE" id="PS50045"/>
    </source>
</evidence>